<evidence type="ECO:0000313" key="4">
    <source>
        <dbReference type="Proteomes" id="UP000799536"/>
    </source>
</evidence>
<keyword evidence="4" id="KW-1185">Reference proteome</keyword>
<feature type="compositionally biased region" description="Pro residues" evidence="2">
    <location>
        <begin position="43"/>
        <end position="56"/>
    </location>
</feature>
<dbReference type="AlphaFoldDB" id="A0A9P4JKS5"/>
<feature type="compositionally biased region" description="Low complexity" evidence="2">
    <location>
        <begin position="657"/>
        <end position="667"/>
    </location>
</feature>
<evidence type="ECO:0000256" key="2">
    <source>
        <dbReference type="SAM" id="MobiDB-lite"/>
    </source>
</evidence>
<proteinExistence type="predicted"/>
<evidence type="ECO:0000256" key="1">
    <source>
        <dbReference type="SAM" id="Coils"/>
    </source>
</evidence>
<gene>
    <name evidence="3" type="ORF">GQ43DRAFT_472195</name>
</gene>
<evidence type="ECO:0000313" key="3">
    <source>
        <dbReference type="EMBL" id="KAF2200965.1"/>
    </source>
</evidence>
<feature type="compositionally biased region" description="Polar residues" evidence="2">
    <location>
        <begin position="536"/>
        <end position="551"/>
    </location>
</feature>
<feature type="compositionally biased region" description="Polar residues" evidence="2">
    <location>
        <begin position="684"/>
        <end position="697"/>
    </location>
</feature>
<feature type="coiled-coil region" evidence="1">
    <location>
        <begin position="246"/>
        <end position="291"/>
    </location>
</feature>
<dbReference type="Proteomes" id="UP000799536">
    <property type="component" value="Unassembled WGS sequence"/>
</dbReference>
<dbReference type="OrthoDB" id="5430717at2759"/>
<feature type="region of interest" description="Disordered" evidence="2">
    <location>
        <begin position="657"/>
        <end position="709"/>
    </location>
</feature>
<feature type="compositionally biased region" description="Polar residues" evidence="2">
    <location>
        <begin position="123"/>
        <end position="141"/>
    </location>
</feature>
<name>A0A9P4JKS5_9PLEO</name>
<keyword evidence="1" id="KW-0175">Coiled coil</keyword>
<feature type="compositionally biased region" description="Basic residues" evidence="2">
    <location>
        <begin position="160"/>
        <end position="171"/>
    </location>
</feature>
<feature type="region of interest" description="Disordered" evidence="2">
    <location>
        <begin position="34"/>
        <end position="76"/>
    </location>
</feature>
<dbReference type="EMBL" id="ML993996">
    <property type="protein sequence ID" value="KAF2200965.1"/>
    <property type="molecule type" value="Genomic_DNA"/>
</dbReference>
<feature type="compositionally biased region" description="Polar residues" evidence="2">
    <location>
        <begin position="58"/>
        <end position="70"/>
    </location>
</feature>
<feature type="region of interest" description="Disordered" evidence="2">
    <location>
        <begin position="536"/>
        <end position="636"/>
    </location>
</feature>
<feature type="compositionally biased region" description="Basic and acidic residues" evidence="2">
    <location>
        <begin position="700"/>
        <end position="709"/>
    </location>
</feature>
<feature type="region of interest" description="Disordered" evidence="2">
    <location>
        <begin position="477"/>
        <end position="499"/>
    </location>
</feature>
<protein>
    <submittedName>
        <fullName evidence="3">Uncharacterized protein</fullName>
    </submittedName>
</protein>
<accession>A0A9P4JKS5</accession>
<sequence length="709" mass="77399">MKMEVEEVMTLSPPAAFNGCFLPPLDALLGLLTSTSPTSLEQPPTPTTHYQPPPPAANSSSLNIRSSKIMSGQAGWRKRLQAVRPRTPVSQKPEKSQQSIIDEAAEHRSIFALGGADVPTWRKTFQGSRPVTPSEPSSSVQEYAADDDSRSEKGTEAPTPRRKSGPKPKLGRLRSSYLALTALNKSTEAFPNFNSDPWSFDFKPPAYEPIDPVVALESAYSHLAQFPGNSLPVQHNSGILRVFEDYRNIREIKGRLEEELQEVSDSLQKANEKLETTKAGYDAEIRGLEKIIAEGEAGLAAVIKARQGSIIKRRPSRLKKGLEGRGYQKRPSSPTARMVALSKQLSLTSGHNKLLTTITSGRPPSRDRGLTLASKVKSEIDLSEMIADDQIRGAVPCSVASTFSGSGDPLPDEMESLANTVRGPALGQDAFPALRDLSVRVARQRGIAIDEFFPKLMELLLGEEKTRLESDNAEDILPSLKPHKSSYGPAMRPSLRQARSHPYLKSGETGRRHFSFEPGDDQIAFLQESLDMYQTIRTNSPPSQRPTSRSGAGTPMSGPKSEKSITTLAAEERKRSRIPSPVHSVGARARRETSMSSLQSACRKQDNYRSDSRSSVLTAFHQGSGPGKQRDSKSSVLTAFRQTYTGDEQLLRNDGAALAAARAAENAQRGRSGTHSSETRNKKTTSASSPNLRTQPPTRVENEAPSKRS</sequence>
<organism evidence="3 4">
    <name type="scientific">Delitschia confertaspora ATCC 74209</name>
    <dbReference type="NCBI Taxonomy" id="1513339"/>
    <lineage>
        <taxon>Eukaryota</taxon>
        <taxon>Fungi</taxon>
        <taxon>Dikarya</taxon>
        <taxon>Ascomycota</taxon>
        <taxon>Pezizomycotina</taxon>
        <taxon>Dothideomycetes</taxon>
        <taxon>Pleosporomycetidae</taxon>
        <taxon>Pleosporales</taxon>
        <taxon>Delitschiaceae</taxon>
        <taxon>Delitschia</taxon>
    </lineage>
</organism>
<comment type="caution">
    <text evidence="3">The sequence shown here is derived from an EMBL/GenBank/DDBJ whole genome shotgun (WGS) entry which is preliminary data.</text>
</comment>
<feature type="region of interest" description="Disordered" evidence="2">
    <location>
        <begin position="122"/>
        <end position="171"/>
    </location>
</feature>
<reference evidence="3" key="1">
    <citation type="journal article" date="2020" name="Stud. Mycol.">
        <title>101 Dothideomycetes genomes: a test case for predicting lifestyles and emergence of pathogens.</title>
        <authorList>
            <person name="Haridas S."/>
            <person name="Albert R."/>
            <person name="Binder M."/>
            <person name="Bloem J."/>
            <person name="Labutti K."/>
            <person name="Salamov A."/>
            <person name="Andreopoulos B."/>
            <person name="Baker S."/>
            <person name="Barry K."/>
            <person name="Bills G."/>
            <person name="Bluhm B."/>
            <person name="Cannon C."/>
            <person name="Castanera R."/>
            <person name="Culley D."/>
            <person name="Daum C."/>
            <person name="Ezra D."/>
            <person name="Gonzalez J."/>
            <person name="Henrissat B."/>
            <person name="Kuo A."/>
            <person name="Liang C."/>
            <person name="Lipzen A."/>
            <person name="Lutzoni F."/>
            <person name="Magnuson J."/>
            <person name="Mondo S."/>
            <person name="Nolan M."/>
            <person name="Ohm R."/>
            <person name="Pangilinan J."/>
            <person name="Park H.-J."/>
            <person name="Ramirez L."/>
            <person name="Alfaro M."/>
            <person name="Sun H."/>
            <person name="Tritt A."/>
            <person name="Yoshinaga Y."/>
            <person name="Zwiers L.-H."/>
            <person name="Turgeon B."/>
            <person name="Goodwin S."/>
            <person name="Spatafora J."/>
            <person name="Crous P."/>
            <person name="Grigoriev I."/>
        </authorList>
    </citation>
    <scope>NUCLEOTIDE SEQUENCE</scope>
    <source>
        <strain evidence="3">ATCC 74209</strain>
    </source>
</reference>
<feature type="compositionally biased region" description="Basic and acidic residues" evidence="2">
    <location>
        <begin position="603"/>
        <end position="612"/>
    </location>
</feature>